<dbReference type="EMBL" id="UZAI01010125">
    <property type="protein sequence ID" value="VDP06470.1"/>
    <property type="molecule type" value="Genomic_DNA"/>
</dbReference>
<name>A0A183MBR0_9TREM</name>
<organism evidence="1 2">
    <name type="scientific">Schistosoma margrebowiei</name>
    <dbReference type="NCBI Taxonomy" id="48269"/>
    <lineage>
        <taxon>Eukaryota</taxon>
        <taxon>Metazoa</taxon>
        <taxon>Spiralia</taxon>
        <taxon>Lophotrochozoa</taxon>
        <taxon>Platyhelminthes</taxon>
        <taxon>Trematoda</taxon>
        <taxon>Digenea</taxon>
        <taxon>Strigeidida</taxon>
        <taxon>Schistosomatoidea</taxon>
        <taxon>Schistosomatidae</taxon>
        <taxon>Schistosoma</taxon>
    </lineage>
</organism>
<accession>A0A183MBR0</accession>
<protein>
    <submittedName>
        <fullName evidence="1">Uncharacterized protein</fullName>
    </submittedName>
</protein>
<dbReference type="Proteomes" id="UP000277204">
    <property type="component" value="Unassembled WGS sequence"/>
</dbReference>
<dbReference type="AlphaFoldDB" id="A0A183MBR0"/>
<evidence type="ECO:0000313" key="1">
    <source>
        <dbReference type="EMBL" id="VDP06470.1"/>
    </source>
</evidence>
<reference evidence="1 2" key="1">
    <citation type="submission" date="2018-11" db="EMBL/GenBank/DDBJ databases">
        <authorList>
            <consortium name="Pathogen Informatics"/>
        </authorList>
    </citation>
    <scope>NUCLEOTIDE SEQUENCE [LARGE SCALE GENOMIC DNA]</scope>
    <source>
        <strain evidence="1 2">Zambia</strain>
    </source>
</reference>
<proteinExistence type="predicted"/>
<keyword evidence="2" id="KW-1185">Reference proteome</keyword>
<gene>
    <name evidence="1" type="ORF">SMRZ_LOCUS13485</name>
</gene>
<sequence>MIVKTVLVYGAETSITTTTNIKTVQVFVNSCLRKIFNIHWPDTIRKNLLWESISQLPAEEEIRESLWSWIGHTLCKSSNCITGPELTWNPEGKWKIGRPKNTLRRKIELDMKRRNNNWKELERIVQDRIGWRVLVGGLCSSTRSNRLK</sequence>
<evidence type="ECO:0000313" key="2">
    <source>
        <dbReference type="Proteomes" id="UP000277204"/>
    </source>
</evidence>